<feature type="transmembrane region" description="Helical" evidence="1">
    <location>
        <begin position="16"/>
        <end position="40"/>
    </location>
</feature>
<name>A0AAD5MCK1_PARTN</name>
<dbReference type="InterPro" id="IPR019430">
    <property type="entry name" value="7TM_GPCR_serpentine_rcpt_Srx"/>
</dbReference>
<evidence type="ECO:0000313" key="4">
    <source>
        <dbReference type="Proteomes" id="UP001196413"/>
    </source>
</evidence>
<dbReference type="PANTHER" id="PTHR23017:SF3">
    <property type="entry name" value="G-PROTEIN COUPLED RECEPTORS FAMILY 1 PROFILE DOMAIN-CONTAINING PROTEIN"/>
    <property type="match status" value="1"/>
</dbReference>
<sequence length="78" mass="8356">MINFSSTAMYVHTENIVVSGIIAVVGVFGLVSNSGAIIAVRYNPTLRNSFGLLCLSLSVSNMANLMVFVFWCAPVTLL</sequence>
<dbReference type="Pfam" id="PF10328">
    <property type="entry name" value="7TM_GPCR_Srx"/>
    <property type="match status" value="1"/>
</dbReference>
<dbReference type="Proteomes" id="UP001196413">
    <property type="component" value="Unassembled WGS sequence"/>
</dbReference>
<comment type="caution">
    <text evidence="3">The sequence shown here is derived from an EMBL/GenBank/DDBJ whole genome shotgun (WGS) entry which is preliminary data.</text>
</comment>
<accession>A0AAD5MCK1</accession>
<gene>
    <name evidence="3" type="ORF">KIN20_013740</name>
</gene>
<evidence type="ECO:0000313" key="3">
    <source>
        <dbReference type="EMBL" id="KAJ1356100.1"/>
    </source>
</evidence>
<evidence type="ECO:0000259" key="2">
    <source>
        <dbReference type="Pfam" id="PF10328"/>
    </source>
</evidence>
<keyword evidence="1" id="KW-1133">Transmembrane helix</keyword>
<feature type="domain" description="7TM GPCR serpentine receptor class x (Srx)" evidence="2">
    <location>
        <begin position="24"/>
        <end position="78"/>
    </location>
</feature>
<proteinExistence type="predicted"/>
<reference evidence="3" key="1">
    <citation type="submission" date="2021-06" db="EMBL/GenBank/DDBJ databases">
        <title>Parelaphostrongylus tenuis whole genome reference sequence.</title>
        <authorList>
            <person name="Garwood T.J."/>
            <person name="Larsen P.A."/>
            <person name="Fountain-Jones N.M."/>
            <person name="Garbe J.R."/>
            <person name="Macchietto M.G."/>
            <person name="Kania S.A."/>
            <person name="Gerhold R.W."/>
            <person name="Richards J.E."/>
            <person name="Wolf T.M."/>
        </authorList>
    </citation>
    <scope>NUCLEOTIDE SEQUENCE</scope>
    <source>
        <strain evidence="3">MNPRO001-30</strain>
        <tissue evidence="3">Meninges</tissue>
    </source>
</reference>
<keyword evidence="1" id="KW-0472">Membrane</keyword>
<feature type="transmembrane region" description="Helical" evidence="1">
    <location>
        <begin position="52"/>
        <end position="77"/>
    </location>
</feature>
<evidence type="ECO:0000256" key="1">
    <source>
        <dbReference type="SAM" id="Phobius"/>
    </source>
</evidence>
<organism evidence="3 4">
    <name type="scientific">Parelaphostrongylus tenuis</name>
    <name type="common">Meningeal worm</name>
    <dbReference type="NCBI Taxonomy" id="148309"/>
    <lineage>
        <taxon>Eukaryota</taxon>
        <taxon>Metazoa</taxon>
        <taxon>Ecdysozoa</taxon>
        <taxon>Nematoda</taxon>
        <taxon>Chromadorea</taxon>
        <taxon>Rhabditida</taxon>
        <taxon>Rhabditina</taxon>
        <taxon>Rhabditomorpha</taxon>
        <taxon>Strongyloidea</taxon>
        <taxon>Metastrongylidae</taxon>
        <taxon>Parelaphostrongylus</taxon>
    </lineage>
</organism>
<dbReference type="Gene3D" id="1.20.1070.10">
    <property type="entry name" value="Rhodopsin 7-helix transmembrane proteins"/>
    <property type="match status" value="1"/>
</dbReference>
<dbReference type="SUPFAM" id="SSF81321">
    <property type="entry name" value="Family A G protein-coupled receptor-like"/>
    <property type="match status" value="1"/>
</dbReference>
<dbReference type="PANTHER" id="PTHR23017">
    <property type="entry name" value="SERPENTINE RECEPTOR, CLASS X"/>
    <property type="match status" value="1"/>
</dbReference>
<protein>
    <recommendedName>
        <fullName evidence="2">7TM GPCR serpentine receptor class x (Srx) domain-containing protein</fullName>
    </recommendedName>
</protein>
<dbReference type="EMBL" id="JAHQIW010002694">
    <property type="protein sequence ID" value="KAJ1356100.1"/>
    <property type="molecule type" value="Genomic_DNA"/>
</dbReference>
<dbReference type="AlphaFoldDB" id="A0AAD5MCK1"/>
<keyword evidence="1" id="KW-0812">Transmembrane</keyword>
<keyword evidence="4" id="KW-1185">Reference proteome</keyword>